<proteinExistence type="predicted"/>
<dbReference type="AlphaFoldDB" id="A0A9W7G6S8"/>
<feature type="region of interest" description="Disordered" evidence="1">
    <location>
        <begin position="1"/>
        <end position="43"/>
    </location>
</feature>
<feature type="compositionally biased region" description="Basic and acidic residues" evidence="1">
    <location>
        <begin position="20"/>
        <end position="34"/>
    </location>
</feature>
<sequence>MGNLFASCGDVCGGGGDDTAVDKEPLIPSRHGDDEGSEIQEEYKRGRVLDEEQLKNIVNEAKSMMIPLNMGSSTSTTLSPLSVILLSGPPSSTTSRATDELGFNSGDSGASAEEESKFGGEPLVENL</sequence>
<dbReference type="OrthoDB" id="10498315at2759"/>
<comment type="caution">
    <text evidence="2">The sequence shown here is derived from an EMBL/GenBank/DDBJ whole genome shotgun (WGS) entry which is preliminary data.</text>
</comment>
<protein>
    <submittedName>
        <fullName evidence="2">Uncharacterized protein</fullName>
    </submittedName>
</protein>
<gene>
    <name evidence="2" type="ORF">TrCOL_g13114</name>
</gene>
<feature type="region of interest" description="Disordered" evidence="1">
    <location>
        <begin position="88"/>
        <end position="127"/>
    </location>
</feature>
<organism evidence="2 3">
    <name type="scientific">Triparma columacea</name>
    <dbReference type="NCBI Taxonomy" id="722753"/>
    <lineage>
        <taxon>Eukaryota</taxon>
        <taxon>Sar</taxon>
        <taxon>Stramenopiles</taxon>
        <taxon>Ochrophyta</taxon>
        <taxon>Bolidophyceae</taxon>
        <taxon>Parmales</taxon>
        <taxon>Triparmaceae</taxon>
        <taxon>Triparma</taxon>
    </lineage>
</organism>
<evidence type="ECO:0000313" key="3">
    <source>
        <dbReference type="Proteomes" id="UP001165065"/>
    </source>
</evidence>
<accession>A0A9W7G6S8</accession>
<evidence type="ECO:0000256" key="1">
    <source>
        <dbReference type="SAM" id="MobiDB-lite"/>
    </source>
</evidence>
<evidence type="ECO:0000313" key="2">
    <source>
        <dbReference type="EMBL" id="GMI35123.1"/>
    </source>
</evidence>
<name>A0A9W7G6S8_9STRA</name>
<dbReference type="EMBL" id="BRYA01000896">
    <property type="protein sequence ID" value="GMI35123.1"/>
    <property type="molecule type" value="Genomic_DNA"/>
</dbReference>
<keyword evidence="3" id="KW-1185">Reference proteome</keyword>
<reference evidence="3" key="1">
    <citation type="journal article" date="2023" name="Commun. Biol.">
        <title>Genome analysis of Parmales, the sister group of diatoms, reveals the evolutionary specialization of diatoms from phago-mixotrophs to photoautotrophs.</title>
        <authorList>
            <person name="Ban H."/>
            <person name="Sato S."/>
            <person name="Yoshikawa S."/>
            <person name="Yamada K."/>
            <person name="Nakamura Y."/>
            <person name="Ichinomiya M."/>
            <person name="Sato N."/>
            <person name="Blanc-Mathieu R."/>
            <person name="Endo H."/>
            <person name="Kuwata A."/>
            <person name="Ogata H."/>
        </authorList>
    </citation>
    <scope>NUCLEOTIDE SEQUENCE [LARGE SCALE GENOMIC DNA]</scope>
</reference>
<dbReference type="Proteomes" id="UP001165065">
    <property type="component" value="Unassembled WGS sequence"/>
</dbReference>